<name>A0A7X9III1_9DELT</name>
<protein>
    <submittedName>
        <fullName evidence="1">Uncharacterized protein</fullName>
    </submittedName>
</protein>
<organism evidence="1 2">
    <name type="scientific">SAR324 cluster bacterium</name>
    <dbReference type="NCBI Taxonomy" id="2024889"/>
    <lineage>
        <taxon>Bacteria</taxon>
        <taxon>Deltaproteobacteria</taxon>
        <taxon>SAR324 cluster</taxon>
    </lineage>
</organism>
<proteinExistence type="predicted"/>
<comment type="caution">
    <text evidence="1">The sequence shown here is derived from an EMBL/GenBank/DDBJ whole genome shotgun (WGS) entry which is preliminary data.</text>
</comment>
<reference evidence="1 2" key="1">
    <citation type="journal article" date="2020" name="Biotechnol. Biofuels">
        <title>New insights from the biogas microbiome by comprehensive genome-resolved metagenomics of nearly 1600 species originating from multiple anaerobic digesters.</title>
        <authorList>
            <person name="Campanaro S."/>
            <person name="Treu L."/>
            <person name="Rodriguez-R L.M."/>
            <person name="Kovalovszki A."/>
            <person name="Ziels R.M."/>
            <person name="Maus I."/>
            <person name="Zhu X."/>
            <person name="Kougias P.G."/>
            <person name="Basile A."/>
            <person name="Luo G."/>
            <person name="Schluter A."/>
            <person name="Konstantinidis K.T."/>
            <person name="Angelidaki I."/>
        </authorList>
    </citation>
    <scope>NUCLEOTIDE SEQUENCE [LARGE SCALE GENOMIC DNA]</scope>
    <source>
        <strain evidence="1">AS27yjCOA_65</strain>
    </source>
</reference>
<evidence type="ECO:0000313" key="1">
    <source>
        <dbReference type="EMBL" id="NMC61630.1"/>
    </source>
</evidence>
<accession>A0A7X9III1</accession>
<dbReference type="EMBL" id="JAAZON010000018">
    <property type="protein sequence ID" value="NMC61630.1"/>
    <property type="molecule type" value="Genomic_DNA"/>
</dbReference>
<sequence length="146" mass="16768">MDENKSKKTDLDIASDFDRLFDQIPEPDSQEDVKAFLEENGYDIAKLKVDGLAFIDNLISSNWRFADIKEIHKIARKIDEFPIHIGWDREKLTKAIQKLSATLNSNEVQTSLAFRNLENLTDTDLATILQELEFKASLKDIPKDLD</sequence>
<dbReference type="Proteomes" id="UP000524246">
    <property type="component" value="Unassembled WGS sequence"/>
</dbReference>
<evidence type="ECO:0000313" key="2">
    <source>
        <dbReference type="Proteomes" id="UP000524246"/>
    </source>
</evidence>
<gene>
    <name evidence="1" type="ORF">GYA55_00530</name>
</gene>
<dbReference type="AlphaFoldDB" id="A0A7X9III1"/>